<dbReference type="Gene3D" id="3.30.70.80">
    <property type="entry name" value="Peptidase S8 propeptide/proteinase inhibitor I9"/>
    <property type="match status" value="1"/>
</dbReference>
<dbReference type="EMBL" id="JAANQT010000153">
    <property type="protein sequence ID" value="KAG1313909.1"/>
    <property type="molecule type" value="Genomic_DNA"/>
</dbReference>
<dbReference type="Pfam" id="PF05922">
    <property type="entry name" value="Inhibitor_I9"/>
    <property type="match status" value="1"/>
</dbReference>
<dbReference type="AlphaFoldDB" id="A0A9P6XH93"/>
<proteinExistence type="inferred from homology"/>
<organism evidence="3 4">
    <name type="scientific">Rhizopus oryzae</name>
    <name type="common">Mucormycosis agent</name>
    <name type="synonym">Rhizopus arrhizus var. delemar</name>
    <dbReference type="NCBI Taxonomy" id="64495"/>
    <lineage>
        <taxon>Eukaryota</taxon>
        <taxon>Fungi</taxon>
        <taxon>Fungi incertae sedis</taxon>
        <taxon>Mucoromycota</taxon>
        <taxon>Mucoromycotina</taxon>
        <taxon>Mucoromycetes</taxon>
        <taxon>Mucorales</taxon>
        <taxon>Mucorineae</taxon>
        <taxon>Rhizopodaceae</taxon>
        <taxon>Rhizopus</taxon>
    </lineage>
</organism>
<sequence length="68" mass="7811">MAFKSTATKETFAKARKDIEDQGGKVTYEFHSAMNGIEFTFPNEQVSALREKAYVDFIEQDKTVHTFE</sequence>
<feature type="domain" description="Inhibitor I9" evidence="2">
    <location>
        <begin position="14"/>
        <end position="66"/>
    </location>
</feature>
<name>A0A9P6XH93_RHIOR</name>
<dbReference type="Proteomes" id="UP000716291">
    <property type="component" value="Unassembled WGS sequence"/>
</dbReference>
<reference evidence="3" key="1">
    <citation type="journal article" date="2020" name="Microb. Genom.">
        <title>Genetic diversity of clinical and environmental Mucorales isolates obtained from an investigation of mucormycosis cases among solid organ transplant recipients.</title>
        <authorList>
            <person name="Nguyen M.H."/>
            <person name="Kaul D."/>
            <person name="Muto C."/>
            <person name="Cheng S.J."/>
            <person name="Richter R.A."/>
            <person name="Bruno V.M."/>
            <person name="Liu G."/>
            <person name="Beyhan S."/>
            <person name="Sundermann A.J."/>
            <person name="Mounaud S."/>
            <person name="Pasculle A.W."/>
            <person name="Nierman W.C."/>
            <person name="Driscoll E."/>
            <person name="Cumbie R."/>
            <person name="Clancy C.J."/>
            <person name="Dupont C.L."/>
        </authorList>
    </citation>
    <scope>NUCLEOTIDE SEQUENCE</scope>
    <source>
        <strain evidence="3">GL11</strain>
    </source>
</reference>
<gene>
    <name evidence="3" type="ORF">G6F64_001880</name>
</gene>
<comment type="caution">
    <text evidence="3">The sequence shown here is derived from an EMBL/GenBank/DDBJ whole genome shotgun (WGS) entry which is preliminary data.</text>
</comment>
<evidence type="ECO:0000313" key="4">
    <source>
        <dbReference type="Proteomes" id="UP000716291"/>
    </source>
</evidence>
<protein>
    <recommendedName>
        <fullName evidence="2">Inhibitor I9 domain-containing protein</fullName>
    </recommendedName>
</protein>
<evidence type="ECO:0000313" key="3">
    <source>
        <dbReference type="EMBL" id="KAG1313909.1"/>
    </source>
</evidence>
<dbReference type="SUPFAM" id="SSF54897">
    <property type="entry name" value="Protease propeptides/inhibitors"/>
    <property type="match status" value="1"/>
</dbReference>
<dbReference type="PANTHER" id="PTHR28288">
    <property type="entry name" value="PROTEASE B INHIBITOR 2"/>
    <property type="match status" value="1"/>
</dbReference>
<dbReference type="GO" id="GO:0004866">
    <property type="term" value="F:endopeptidase inhibitor activity"/>
    <property type="evidence" value="ECO:0007669"/>
    <property type="project" value="TreeGrafter"/>
</dbReference>
<dbReference type="InterPro" id="IPR010259">
    <property type="entry name" value="S8pro/Inhibitor_I9"/>
</dbReference>
<dbReference type="InterPro" id="IPR052471">
    <property type="entry name" value="PBI_I9"/>
</dbReference>
<keyword evidence="4" id="KW-1185">Reference proteome</keyword>
<comment type="similarity">
    <text evidence="1">Belongs to the protease inhibitor I9 family.</text>
</comment>
<evidence type="ECO:0000256" key="1">
    <source>
        <dbReference type="ARBA" id="ARBA00038069"/>
    </source>
</evidence>
<dbReference type="PANTHER" id="PTHR28288:SF2">
    <property type="entry name" value="PROTEASE B INHIBITOR 2"/>
    <property type="match status" value="1"/>
</dbReference>
<dbReference type="InterPro" id="IPR037045">
    <property type="entry name" value="S8pro/Inhibitor_I9_sf"/>
</dbReference>
<dbReference type="OrthoDB" id="5518345at2759"/>
<accession>A0A9P6XH93</accession>
<evidence type="ECO:0000259" key="2">
    <source>
        <dbReference type="Pfam" id="PF05922"/>
    </source>
</evidence>
<dbReference type="GO" id="GO:0042144">
    <property type="term" value="P:vacuole fusion, non-autophagic"/>
    <property type="evidence" value="ECO:0007669"/>
    <property type="project" value="TreeGrafter"/>
</dbReference>